<dbReference type="RefSeq" id="WP_091278015.1">
    <property type="nucleotide sequence ID" value="NZ_FAOZ01000010.1"/>
</dbReference>
<dbReference type="GO" id="GO:0016740">
    <property type="term" value="F:transferase activity"/>
    <property type="evidence" value="ECO:0007669"/>
    <property type="project" value="UniProtKB-KW"/>
</dbReference>
<reference evidence="3" key="1">
    <citation type="submission" date="2015-11" db="EMBL/GenBank/DDBJ databases">
        <authorList>
            <person name="Varghese N."/>
        </authorList>
    </citation>
    <scope>NUCLEOTIDE SEQUENCE [LARGE SCALE GENOMIC DNA]</scope>
    <source>
        <strain evidence="3">DSM 45899</strain>
    </source>
</reference>
<dbReference type="Gene3D" id="3.90.1200.10">
    <property type="match status" value="1"/>
</dbReference>
<evidence type="ECO:0000259" key="1">
    <source>
        <dbReference type="SMART" id="SM00587"/>
    </source>
</evidence>
<dbReference type="InterPro" id="IPR002575">
    <property type="entry name" value="Aminoglycoside_PTrfase"/>
</dbReference>
<gene>
    <name evidence="2" type="ORF">Ga0074812_11041</name>
</gene>
<dbReference type="Proteomes" id="UP000198802">
    <property type="component" value="Unassembled WGS sequence"/>
</dbReference>
<dbReference type="InterPro" id="IPR015897">
    <property type="entry name" value="CHK_kinase-like"/>
</dbReference>
<organism evidence="2 3">
    <name type="scientific">Parafrankia irregularis</name>
    <dbReference type="NCBI Taxonomy" id="795642"/>
    <lineage>
        <taxon>Bacteria</taxon>
        <taxon>Bacillati</taxon>
        <taxon>Actinomycetota</taxon>
        <taxon>Actinomycetes</taxon>
        <taxon>Frankiales</taxon>
        <taxon>Frankiaceae</taxon>
        <taxon>Parafrankia</taxon>
    </lineage>
</organism>
<evidence type="ECO:0000313" key="3">
    <source>
        <dbReference type="Proteomes" id="UP000198802"/>
    </source>
</evidence>
<keyword evidence="3" id="KW-1185">Reference proteome</keyword>
<feature type="domain" description="CHK kinase-like" evidence="1">
    <location>
        <begin position="118"/>
        <end position="294"/>
    </location>
</feature>
<proteinExistence type="predicted"/>
<accession>A0A0S4QPS9</accession>
<dbReference type="SMART" id="SM00587">
    <property type="entry name" value="CHK"/>
    <property type="match status" value="1"/>
</dbReference>
<keyword evidence="2" id="KW-0808">Transferase</keyword>
<name>A0A0S4QPS9_9ACTN</name>
<dbReference type="AlphaFoldDB" id="A0A0S4QPS9"/>
<dbReference type="Pfam" id="PF01636">
    <property type="entry name" value="APH"/>
    <property type="match status" value="1"/>
</dbReference>
<dbReference type="SUPFAM" id="SSF56112">
    <property type="entry name" value="Protein kinase-like (PK-like)"/>
    <property type="match status" value="1"/>
</dbReference>
<dbReference type="InterPro" id="IPR011009">
    <property type="entry name" value="Kinase-like_dom_sf"/>
</dbReference>
<evidence type="ECO:0000313" key="2">
    <source>
        <dbReference type="EMBL" id="CUU57026.1"/>
    </source>
</evidence>
<dbReference type="EMBL" id="FAOZ01000010">
    <property type="protein sequence ID" value="CUU57026.1"/>
    <property type="molecule type" value="Genomic_DNA"/>
</dbReference>
<sequence length="353" mass="38204">MSDVRVPEQLDEVLSPEWLTAALGRRFPGIEVTAVTRGPTVSRISTNVRFAITCAGGVPEGLSPDLCVKGYFSERTLPARHAGIPETLFYRDLAERTGVRTLRGVYAEVDGATGANILITQDVISDGGAFLDGRHPYTPDQAAESLEQLARLHTATWGDPRLAGAGWLSSRMGPRSDEGWRGKIEANYTSDTGAGVPEQVRDVGRIMAAYGALAAVVADTTPWTIVHGDPHVGNIFLDGAGRPSLLDWQLVQRAPWYLDTGYHIASALTVADRRRHEDDLLRHYLDVLGAGLRTTGVEPPSWDEARLGVRRSVLHGCYLWSITSMVDPAVTRVLLERLGTAVADLDSLTSVGS</sequence>
<protein>
    <submittedName>
        <fullName evidence="2">Phosphotransferase enzyme family protein</fullName>
    </submittedName>
</protein>